<gene>
    <name evidence="1" type="ORF">ASD8599_03848</name>
</gene>
<sequence>MTRSFENLKLKETGAVRPLAGAKCPLERRAI</sequence>
<protein>
    <submittedName>
        <fullName evidence="1">Uncharacterized protein</fullName>
    </submittedName>
</protein>
<dbReference type="Proteomes" id="UP000244880">
    <property type="component" value="Unassembled WGS sequence"/>
</dbReference>
<organism evidence="1 2">
    <name type="scientific">Ascidiaceihabitans donghaensis</name>
    <dbReference type="NCBI Taxonomy" id="1510460"/>
    <lineage>
        <taxon>Bacteria</taxon>
        <taxon>Pseudomonadati</taxon>
        <taxon>Pseudomonadota</taxon>
        <taxon>Alphaproteobacteria</taxon>
        <taxon>Rhodobacterales</taxon>
        <taxon>Paracoccaceae</taxon>
        <taxon>Ascidiaceihabitans</taxon>
    </lineage>
</organism>
<evidence type="ECO:0000313" key="2">
    <source>
        <dbReference type="Proteomes" id="UP000244880"/>
    </source>
</evidence>
<reference evidence="1 2" key="1">
    <citation type="submission" date="2018-03" db="EMBL/GenBank/DDBJ databases">
        <authorList>
            <person name="Keele B.F."/>
        </authorList>
    </citation>
    <scope>NUCLEOTIDE SEQUENCE [LARGE SCALE GENOMIC DNA]</scope>
    <source>
        <strain evidence="1 2">CECT 8599</strain>
    </source>
</reference>
<dbReference type="AlphaFoldDB" id="A0A2R8BP74"/>
<dbReference type="EMBL" id="OMOR01000002">
    <property type="protein sequence ID" value="SPH27382.1"/>
    <property type="molecule type" value="Genomic_DNA"/>
</dbReference>
<evidence type="ECO:0000313" key="1">
    <source>
        <dbReference type="EMBL" id="SPH27382.1"/>
    </source>
</evidence>
<name>A0A2R8BP74_9RHOB</name>
<keyword evidence="2" id="KW-1185">Reference proteome</keyword>
<accession>A0A2R8BP74</accession>
<proteinExistence type="predicted"/>